<name>A0A6F8TAA3_9GAMM</name>
<evidence type="ECO:0000256" key="9">
    <source>
        <dbReference type="ARBA" id="ARBA00048138"/>
    </source>
</evidence>
<evidence type="ECO:0000256" key="10">
    <source>
        <dbReference type="ARBA" id="ARBA00048523"/>
    </source>
</evidence>
<dbReference type="KEGG" id="lant:TUM19329_33530"/>
<comment type="cofactor">
    <cofactor evidence="1">
        <name>Mg(2+)</name>
        <dbReference type="ChEBI" id="CHEBI:18420"/>
    </cofactor>
</comment>
<evidence type="ECO:0000256" key="2">
    <source>
        <dbReference type="ARBA" id="ARBA00005135"/>
    </source>
</evidence>
<comment type="catalytic activity">
    <reaction evidence="10">
        <text>O-phospho-D-serine + H2O = D-serine + phosphate</text>
        <dbReference type="Rhea" id="RHEA:24873"/>
        <dbReference type="ChEBI" id="CHEBI:15377"/>
        <dbReference type="ChEBI" id="CHEBI:35247"/>
        <dbReference type="ChEBI" id="CHEBI:43474"/>
        <dbReference type="ChEBI" id="CHEBI:58680"/>
        <dbReference type="EC" id="3.1.3.3"/>
    </reaction>
</comment>
<dbReference type="PANTHER" id="PTHR43344">
    <property type="entry name" value="PHOSPHOSERINE PHOSPHATASE"/>
    <property type="match status" value="1"/>
</dbReference>
<evidence type="ECO:0000256" key="7">
    <source>
        <dbReference type="ARBA" id="ARBA00022842"/>
    </source>
</evidence>
<evidence type="ECO:0000256" key="6">
    <source>
        <dbReference type="ARBA" id="ARBA00022801"/>
    </source>
</evidence>
<protein>
    <recommendedName>
        <fullName evidence="3">phosphoserine phosphatase</fullName>
        <ecNumber evidence="3">3.1.3.3</ecNumber>
    </recommendedName>
</protein>
<keyword evidence="6" id="KW-0378">Hydrolase</keyword>
<dbReference type="InterPro" id="IPR023214">
    <property type="entry name" value="HAD_sf"/>
</dbReference>
<accession>A0A6F8TAA3</accession>
<dbReference type="GO" id="GO:0000287">
    <property type="term" value="F:magnesium ion binding"/>
    <property type="evidence" value="ECO:0007669"/>
    <property type="project" value="TreeGrafter"/>
</dbReference>
<keyword evidence="7" id="KW-0460">Magnesium</keyword>
<comment type="pathway">
    <text evidence="2">Amino-acid biosynthesis; L-serine biosynthesis; L-serine from 3-phospho-D-glycerate: step 3/3.</text>
</comment>
<keyword evidence="12" id="KW-1185">Reference proteome</keyword>
<evidence type="ECO:0000256" key="3">
    <source>
        <dbReference type="ARBA" id="ARBA00012640"/>
    </source>
</evidence>
<dbReference type="RefSeq" id="WP_173238212.1">
    <property type="nucleotide sequence ID" value="NZ_AP022839.1"/>
</dbReference>
<reference evidence="11" key="1">
    <citation type="journal article" date="2020" name="Microbiol. Resour. Announc.">
        <title>Complete Genome Sequence of Novel Psychrotolerant Legionella Strain TUM19329, Isolated from Antarctic Lake Sediment.</title>
        <authorList>
            <person name="Shimada S."/>
            <person name="Nakai R."/>
            <person name="Aoki K."/>
            <person name="Shimoeda N."/>
            <person name="Ohno G."/>
            <person name="Miyazaki Y."/>
            <person name="Kudoh S."/>
            <person name="Imura S."/>
            <person name="Watanabe K."/>
            <person name="Ishii Y."/>
            <person name="Tateda K."/>
        </authorList>
    </citation>
    <scope>NUCLEOTIDE SEQUENCE [LARGE SCALE GENOMIC DNA]</scope>
    <source>
        <strain evidence="11">TUM19329</strain>
    </source>
</reference>
<keyword evidence="5" id="KW-0479">Metal-binding</keyword>
<evidence type="ECO:0000313" key="12">
    <source>
        <dbReference type="Proteomes" id="UP000502894"/>
    </source>
</evidence>
<dbReference type="SUPFAM" id="SSF56784">
    <property type="entry name" value="HAD-like"/>
    <property type="match status" value="1"/>
</dbReference>
<proteinExistence type="predicted"/>
<dbReference type="Proteomes" id="UP000502894">
    <property type="component" value="Chromosome"/>
</dbReference>
<dbReference type="GO" id="GO:0006564">
    <property type="term" value="P:L-serine biosynthetic process"/>
    <property type="evidence" value="ECO:0007669"/>
    <property type="project" value="UniProtKB-KW"/>
</dbReference>
<evidence type="ECO:0000256" key="1">
    <source>
        <dbReference type="ARBA" id="ARBA00001946"/>
    </source>
</evidence>
<dbReference type="AlphaFoldDB" id="A0A6F8TAA3"/>
<evidence type="ECO:0000256" key="5">
    <source>
        <dbReference type="ARBA" id="ARBA00022723"/>
    </source>
</evidence>
<evidence type="ECO:0000256" key="4">
    <source>
        <dbReference type="ARBA" id="ARBA00022605"/>
    </source>
</evidence>
<dbReference type="InterPro" id="IPR036412">
    <property type="entry name" value="HAD-like_sf"/>
</dbReference>
<dbReference type="InterPro" id="IPR050582">
    <property type="entry name" value="HAD-like_SerB"/>
</dbReference>
<dbReference type="Gene3D" id="3.40.50.1000">
    <property type="entry name" value="HAD superfamily/HAD-like"/>
    <property type="match status" value="1"/>
</dbReference>
<sequence>MLHIRPESWMPKSPIDVFFFDCDSTLSLIEGIDLLASMNDVAEPVKAITKRCMSTTGLNLADYRKRLDYIRPNKMQIKQLAANYSTHLTPGVKEVIRLFHSLDKKIFIISGGIKSAIVPMAKDLGIQPDRVLAVDIYFNDDGSYQGFDQKNELTQANGKSICIANVLKENERSLLLGDGFSDWEAQDFVTRFVGYAGLNPKAWVQTHSDFYILQTNIMPVLALGLTNEEQQNLTGEDKASYAAGLDAIKKGLVLIKEPDNVHHPNS</sequence>
<dbReference type="EMBL" id="AP022839">
    <property type="protein sequence ID" value="BCA96992.1"/>
    <property type="molecule type" value="Genomic_DNA"/>
</dbReference>
<gene>
    <name evidence="11" type="ORF">TUM19329_33530</name>
</gene>
<dbReference type="NCBIfam" id="TIGR01488">
    <property type="entry name" value="HAD-SF-IB"/>
    <property type="match status" value="1"/>
</dbReference>
<dbReference type="Gene3D" id="1.10.150.210">
    <property type="entry name" value="Phosphoserine phosphatase, domain 2"/>
    <property type="match status" value="1"/>
</dbReference>
<evidence type="ECO:0000256" key="8">
    <source>
        <dbReference type="ARBA" id="ARBA00023299"/>
    </source>
</evidence>
<dbReference type="EC" id="3.1.3.3" evidence="3"/>
<dbReference type="PANTHER" id="PTHR43344:SF2">
    <property type="entry name" value="PHOSPHOSERINE PHOSPHATASE"/>
    <property type="match status" value="1"/>
</dbReference>
<dbReference type="GO" id="GO:0036424">
    <property type="term" value="F:L-phosphoserine phosphatase activity"/>
    <property type="evidence" value="ECO:0007669"/>
    <property type="project" value="TreeGrafter"/>
</dbReference>
<dbReference type="GO" id="GO:0005737">
    <property type="term" value="C:cytoplasm"/>
    <property type="evidence" value="ECO:0007669"/>
    <property type="project" value="TreeGrafter"/>
</dbReference>
<comment type="catalytic activity">
    <reaction evidence="9">
        <text>O-phospho-L-serine + H2O = L-serine + phosphate</text>
        <dbReference type="Rhea" id="RHEA:21208"/>
        <dbReference type="ChEBI" id="CHEBI:15377"/>
        <dbReference type="ChEBI" id="CHEBI:33384"/>
        <dbReference type="ChEBI" id="CHEBI:43474"/>
        <dbReference type="ChEBI" id="CHEBI:57524"/>
        <dbReference type="EC" id="3.1.3.3"/>
    </reaction>
</comment>
<organism evidence="11 12">
    <name type="scientific">Legionella antarctica</name>
    <dbReference type="NCBI Taxonomy" id="2708020"/>
    <lineage>
        <taxon>Bacteria</taxon>
        <taxon>Pseudomonadati</taxon>
        <taxon>Pseudomonadota</taxon>
        <taxon>Gammaproteobacteria</taxon>
        <taxon>Legionellales</taxon>
        <taxon>Legionellaceae</taxon>
        <taxon>Legionella</taxon>
    </lineage>
</organism>
<keyword evidence="4" id="KW-0028">Amino-acid biosynthesis</keyword>
<keyword evidence="8" id="KW-0718">Serine biosynthesis</keyword>
<evidence type="ECO:0000313" key="11">
    <source>
        <dbReference type="EMBL" id="BCA96992.1"/>
    </source>
</evidence>